<proteinExistence type="predicted"/>
<dbReference type="AlphaFoldDB" id="A0A7Z0EKC6"/>
<name>A0A7Z0EKC6_9ACTN</name>
<feature type="compositionally biased region" description="Basic and acidic residues" evidence="1">
    <location>
        <begin position="18"/>
        <end position="37"/>
    </location>
</feature>
<evidence type="ECO:0000313" key="3">
    <source>
        <dbReference type="EMBL" id="NYJ33682.1"/>
    </source>
</evidence>
<feature type="domain" description="DUF397" evidence="2">
    <location>
        <begin position="3"/>
        <end position="52"/>
    </location>
</feature>
<sequence length="83" mass="9303">MSDWHKSSYSGGSNECVNVREHSAGADVRDTQNRESGHLTFHSPEWRAFVNTLYSTSKYAPTRPPRRSPSRPSSLPPGHVRHG</sequence>
<reference evidence="3 4" key="1">
    <citation type="submission" date="2020-07" db="EMBL/GenBank/DDBJ databases">
        <title>Sequencing the genomes of 1000 actinobacteria strains.</title>
        <authorList>
            <person name="Klenk H.-P."/>
        </authorList>
    </citation>
    <scope>NUCLEOTIDE SEQUENCE [LARGE SCALE GENOMIC DNA]</scope>
    <source>
        <strain evidence="3 4">DSM 44442</strain>
    </source>
</reference>
<dbReference type="Proteomes" id="UP000572051">
    <property type="component" value="Unassembled WGS sequence"/>
</dbReference>
<feature type="region of interest" description="Disordered" evidence="1">
    <location>
        <begin position="1"/>
        <end position="42"/>
    </location>
</feature>
<accession>A0A7Z0EKC6</accession>
<dbReference type="InterPro" id="IPR007278">
    <property type="entry name" value="DUF397"/>
</dbReference>
<comment type="caution">
    <text evidence="3">The sequence shown here is derived from an EMBL/GenBank/DDBJ whole genome shotgun (WGS) entry which is preliminary data.</text>
</comment>
<evidence type="ECO:0000259" key="2">
    <source>
        <dbReference type="Pfam" id="PF04149"/>
    </source>
</evidence>
<gene>
    <name evidence="3" type="ORF">HNR10_001563</name>
</gene>
<protein>
    <recommendedName>
        <fullName evidence="2">DUF397 domain-containing protein</fullName>
    </recommendedName>
</protein>
<feature type="compositionally biased region" description="Polar residues" evidence="1">
    <location>
        <begin position="7"/>
        <end position="16"/>
    </location>
</feature>
<organism evidence="3 4">
    <name type="scientific">Nocardiopsis aegyptia</name>
    <dbReference type="NCBI Taxonomy" id="220378"/>
    <lineage>
        <taxon>Bacteria</taxon>
        <taxon>Bacillati</taxon>
        <taxon>Actinomycetota</taxon>
        <taxon>Actinomycetes</taxon>
        <taxon>Streptosporangiales</taxon>
        <taxon>Nocardiopsidaceae</taxon>
        <taxon>Nocardiopsis</taxon>
    </lineage>
</organism>
<keyword evidence="4" id="KW-1185">Reference proteome</keyword>
<evidence type="ECO:0000256" key="1">
    <source>
        <dbReference type="SAM" id="MobiDB-lite"/>
    </source>
</evidence>
<feature type="region of interest" description="Disordered" evidence="1">
    <location>
        <begin position="57"/>
        <end position="83"/>
    </location>
</feature>
<evidence type="ECO:0000313" key="4">
    <source>
        <dbReference type="Proteomes" id="UP000572051"/>
    </source>
</evidence>
<dbReference type="EMBL" id="JACCFS010000001">
    <property type="protein sequence ID" value="NYJ33682.1"/>
    <property type="molecule type" value="Genomic_DNA"/>
</dbReference>
<dbReference type="Pfam" id="PF04149">
    <property type="entry name" value="DUF397"/>
    <property type="match status" value="1"/>
</dbReference>